<protein>
    <submittedName>
        <fullName evidence="1">Uncharacterized protein</fullName>
    </submittedName>
</protein>
<keyword evidence="2" id="KW-1185">Reference proteome</keyword>
<evidence type="ECO:0000313" key="2">
    <source>
        <dbReference type="Proteomes" id="UP000324797"/>
    </source>
</evidence>
<comment type="caution">
    <text evidence="1">The sequence shown here is derived from an EMBL/GenBank/DDBJ whole genome shotgun (WGS) entry which is preliminary data.</text>
</comment>
<evidence type="ECO:0000313" key="1">
    <source>
        <dbReference type="EMBL" id="TYO66238.1"/>
    </source>
</evidence>
<name>A0A5S4YQ14_9BRAD</name>
<organism evidence="1 2">
    <name type="scientific">Bradyrhizobium hipponense</name>
    <dbReference type="NCBI Taxonomy" id="2605638"/>
    <lineage>
        <taxon>Bacteria</taxon>
        <taxon>Pseudomonadati</taxon>
        <taxon>Pseudomonadota</taxon>
        <taxon>Alphaproteobacteria</taxon>
        <taxon>Hyphomicrobiales</taxon>
        <taxon>Nitrobacteraceae</taxon>
        <taxon>Bradyrhizobium</taxon>
    </lineage>
</organism>
<dbReference type="AlphaFoldDB" id="A0A5S4YQ14"/>
<proteinExistence type="predicted"/>
<gene>
    <name evidence="1" type="ORF">FXV83_11915</name>
</gene>
<dbReference type="EMBL" id="VSTH01000038">
    <property type="protein sequence ID" value="TYO66238.1"/>
    <property type="molecule type" value="Genomic_DNA"/>
</dbReference>
<reference evidence="1 2" key="1">
    <citation type="submission" date="2019-08" db="EMBL/GenBank/DDBJ databases">
        <title>Bradyrhizobium hipponensis sp. nov., a rhizobium isolated from a Lupinus angustifolius root nodule in Tunisia.</title>
        <authorList>
            <person name="Off K."/>
            <person name="Rejili M."/>
            <person name="Mars M."/>
            <person name="Brachmann A."/>
            <person name="Marin M."/>
        </authorList>
    </citation>
    <scope>NUCLEOTIDE SEQUENCE [LARGE SCALE GENOMIC DNA]</scope>
    <source>
        <strain evidence="2">aSej3</strain>
    </source>
</reference>
<accession>A0A5S4YQ14</accession>
<sequence length="72" mass="8424">MPNCFESLRSGRAARCAVCDGKSGLVRHYSWRTQLCSTKCVDRFRARRESDRSWMGWLQIAFRLPENRARVS</sequence>
<dbReference type="Proteomes" id="UP000324797">
    <property type="component" value="Unassembled WGS sequence"/>
</dbReference>